<reference evidence="2 3" key="1">
    <citation type="journal article" date="2019" name="Genome Biol. Evol.">
        <title>Insights into the evolution of the New World diploid cottons (Gossypium, subgenus Houzingenia) based on genome sequencing.</title>
        <authorList>
            <person name="Grover C.E."/>
            <person name="Arick M.A. 2nd"/>
            <person name="Thrash A."/>
            <person name="Conover J.L."/>
            <person name="Sanders W.S."/>
            <person name="Peterson D.G."/>
            <person name="Frelichowski J.E."/>
            <person name="Scheffler J.A."/>
            <person name="Scheffler B.E."/>
            <person name="Wendel J.F."/>
        </authorList>
    </citation>
    <scope>NUCLEOTIDE SEQUENCE [LARGE SCALE GENOMIC DNA]</scope>
    <source>
        <strain evidence="2">5</strain>
        <tissue evidence="2">Leaf</tissue>
    </source>
</reference>
<sequence length="127" mass="15067">MEEEQMNLKLDMDVQKLEAERLRKRKTKAEEDLDSLKTDYKKLRRSMRTAGLGKTSEKFEELQTRNEALVKSLSENQKEKSELKDKMAELECSLHRYRNRNSVIELKASLNKIEEMKEKTEELETTL</sequence>
<dbReference type="EMBL" id="JABEZY010259899">
    <property type="protein sequence ID" value="MBA0754106.1"/>
    <property type="molecule type" value="Genomic_DNA"/>
</dbReference>
<organism evidence="2 3">
    <name type="scientific">Gossypium gossypioides</name>
    <name type="common">Mexican cotton</name>
    <name type="synonym">Selera gossypioides</name>
    <dbReference type="NCBI Taxonomy" id="34282"/>
    <lineage>
        <taxon>Eukaryota</taxon>
        <taxon>Viridiplantae</taxon>
        <taxon>Streptophyta</taxon>
        <taxon>Embryophyta</taxon>
        <taxon>Tracheophyta</taxon>
        <taxon>Spermatophyta</taxon>
        <taxon>Magnoliopsida</taxon>
        <taxon>eudicotyledons</taxon>
        <taxon>Gunneridae</taxon>
        <taxon>Pentapetalae</taxon>
        <taxon>rosids</taxon>
        <taxon>malvids</taxon>
        <taxon>Malvales</taxon>
        <taxon>Malvaceae</taxon>
        <taxon>Malvoideae</taxon>
        <taxon>Gossypium</taxon>
    </lineage>
</organism>
<evidence type="ECO:0000256" key="1">
    <source>
        <dbReference type="SAM" id="Coils"/>
    </source>
</evidence>
<dbReference type="Proteomes" id="UP000593579">
    <property type="component" value="Unassembled WGS sequence"/>
</dbReference>
<protein>
    <submittedName>
        <fullName evidence="2">Uncharacterized protein</fullName>
    </submittedName>
</protein>
<evidence type="ECO:0000313" key="2">
    <source>
        <dbReference type="EMBL" id="MBA0754106.1"/>
    </source>
</evidence>
<keyword evidence="3" id="KW-1185">Reference proteome</keyword>
<keyword evidence="1" id="KW-0175">Coiled coil</keyword>
<dbReference type="AlphaFoldDB" id="A0A7J9D089"/>
<comment type="caution">
    <text evidence="2">The sequence shown here is derived from an EMBL/GenBank/DDBJ whole genome shotgun (WGS) entry which is preliminary data.</text>
</comment>
<proteinExistence type="predicted"/>
<feature type="coiled-coil region" evidence="1">
    <location>
        <begin position="12"/>
        <end position="126"/>
    </location>
</feature>
<accession>A0A7J9D089</accession>
<name>A0A7J9D089_GOSGO</name>
<gene>
    <name evidence="2" type="ORF">Gogos_005401</name>
</gene>
<evidence type="ECO:0000313" key="3">
    <source>
        <dbReference type="Proteomes" id="UP000593579"/>
    </source>
</evidence>